<dbReference type="Gene3D" id="3.30.160.60">
    <property type="entry name" value="Classic Zinc Finger"/>
    <property type="match status" value="1"/>
</dbReference>
<name>A0AA38XH10_9EURO</name>
<evidence type="ECO:0000256" key="6">
    <source>
        <dbReference type="ARBA" id="ARBA00023163"/>
    </source>
</evidence>
<evidence type="ECO:0000313" key="11">
    <source>
        <dbReference type="EMBL" id="KAJ9613211.1"/>
    </source>
</evidence>
<keyword evidence="4" id="KW-0862">Zinc</keyword>
<dbReference type="PANTHER" id="PTHR46179:SF13">
    <property type="entry name" value="C2H2-TYPE DOMAIN-CONTAINING PROTEIN"/>
    <property type="match status" value="1"/>
</dbReference>
<evidence type="ECO:0000256" key="3">
    <source>
        <dbReference type="ARBA" id="ARBA00022771"/>
    </source>
</evidence>
<evidence type="ECO:0000313" key="12">
    <source>
        <dbReference type="Proteomes" id="UP001172673"/>
    </source>
</evidence>
<keyword evidence="6" id="KW-0804">Transcription</keyword>
<protein>
    <recommendedName>
        <fullName evidence="10">C2H2-type domain-containing protein</fullName>
    </recommendedName>
</protein>
<dbReference type="SMART" id="SM00355">
    <property type="entry name" value="ZnF_C2H2"/>
    <property type="match status" value="4"/>
</dbReference>
<comment type="caution">
    <text evidence="11">The sequence shown here is derived from an EMBL/GenBank/DDBJ whole genome shotgun (WGS) entry which is preliminary data.</text>
</comment>
<dbReference type="PROSITE" id="PS00028">
    <property type="entry name" value="ZINC_FINGER_C2H2_1"/>
    <property type="match status" value="1"/>
</dbReference>
<dbReference type="Pfam" id="PF24666">
    <property type="entry name" value="zf-C2H2_fungi_2"/>
    <property type="match status" value="1"/>
</dbReference>
<feature type="region of interest" description="Disordered" evidence="9">
    <location>
        <begin position="154"/>
        <end position="187"/>
    </location>
</feature>
<feature type="domain" description="C2H2-type" evidence="10">
    <location>
        <begin position="342"/>
        <end position="373"/>
    </location>
</feature>
<evidence type="ECO:0000256" key="7">
    <source>
        <dbReference type="ARBA" id="ARBA00023242"/>
    </source>
</evidence>
<accession>A0AA38XH10</accession>
<dbReference type="Proteomes" id="UP001172673">
    <property type="component" value="Unassembled WGS sequence"/>
</dbReference>
<dbReference type="AlphaFoldDB" id="A0AA38XH10"/>
<dbReference type="InterPro" id="IPR013087">
    <property type="entry name" value="Znf_C2H2_type"/>
</dbReference>
<evidence type="ECO:0000256" key="4">
    <source>
        <dbReference type="ARBA" id="ARBA00022833"/>
    </source>
</evidence>
<feature type="compositionally biased region" description="Polar residues" evidence="9">
    <location>
        <begin position="172"/>
        <end position="187"/>
    </location>
</feature>
<evidence type="ECO:0000256" key="5">
    <source>
        <dbReference type="ARBA" id="ARBA00023015"/>
    </source>
</evidence>
<evidence type="ECO:0000256" key="2">
    <source>
        <dbReference type="ARBA" id="ARBA00022723"/>
    </source>
</evidence>
<proteinExistence type="predicted"/>
<keyword evidence="12" id="KW-1185">Reference proteome</keyword>
<keyword evidence="7" id="KW-0539">Nucleus</keyword>
<keyword evidence="5" id="KW-0805">Transcription regulation</keyword>
<evidence type="ECO:0000259" key="10">
    <source>
        <dbReference type="PROSITE" id="PS50157"/>
    </source>
</evidence>
<dbReference type="GO" id="GO:0006357">
    <property type="term" value="P:regulation of transcription by RNA polymerase II"/>
    <property type="evidence" value="ECO:0007669"/>
    <property type="project" value="TreeGrafter"/>
</dbReference>
<dbReference type="PROSITE" id="PS50157">
    <property type="entry name" value="ZINC_FINGER_C2H2_2"/>
    <property type="match status" value="1"/>
</dbReference>
<comment type="subcellular location">
    <subcellularLocation>
        <location evidence="1">Nucleus</location>
    </subcellularLocation>
</comment>
<evidence type="ECO:0000256" key="1">
    <source>
        <dbReference type="ARBA" id="ARBA00004123"/>
    </source>
</evidence>
<evidence type="ECO:0000256" key="8">
    <source>
        <dbReference type="PROSITE-ProRule" id="PRU00042"/>
    </source>
</evidence>
<gene>
    <name evidence="11" type="ORF">H2200_003153</name>
</gene>
<sequence length="445" mass="49218">MVKIKCTYEDCFKHFNDEQAMIRHKIKEPNHAYCKICNVDCKDDMLFFIHQLGSSNHVCCPICALEFKSAGARDAHVSSYHRAATNVECAGCEEKFKSGAALMFHIEQDECSVIGVRDFQMQRAERQIQKDAWEAEVDPFGLTQTARNHNSIINTNAGDDLLEGDQAGRPVQSLNNVSRGPGSLASQAQYPPLAQSQVSTGLNGRPAAQPSILGARTSSNLIDLNEPAKAMSVLNINQQSWGFQQPALQQPQYADDPRIKNWVNSVNSATLPPNENGSDVASPYENKRIPSDLSSPLPASTQALPNQSAPHQHIIRMPAHSIVSTTTQLEVEKYWDPIRQVYGCPTTKCKREFSSEGEFRKHLLSSNHIGGQVTCPSCLKKFATTAAWVAHTESASKKCDIKNSFHYNQVMREITGGVLGTQGFNENGSVNFVAPKIEQWNEDGW</sequence>
<keyword evidence="2" id="KW-0479">Metal-binding</keyword>
<reference evidence="11" key="1">
    <citation type="submission" date="2022-10" db="EMBL/GenBank/DDBJ databases">
        <title>Culturing micro-colonial fungi from biological soil crusts in the Mojave desert and describing Neophaeococcomyces mojavensis, and introducing the new genera and species Taxawa tesnikishii.</title>
        <authorList>
            <person name="Kurbessoian T."/>
            <person name="Stajich J.E."/>
        </authorList>
    </citation>
    <scope>NUCLEOTIDE SEQUENCE</scope>
    <source>
        <strain evidence="11">TK_41</strain>
    </source>
</reference>
<organism evidence="11 12">
    <name type="scientific">Cladophialophora chaetospira</name>
    <dbReference type="NCBI Taxonomy" id="386627"/>
    <lineage>
        <taxon>Eukaryota</taxon>
        <taxon>Fungi</taxon>
        <taxon>Dikarya</taxon>
        <taxon>Ascomycota</taxon>
        <taxon>Pezizomycotina</taxon>
        <taxon>Eurotiomycetes</taxon>
        <taxon>Chaetothyriomycetidae</taxon>
        <taxon>Chaetothyriales</taxon>
        <taxon>Herpotrichiellaceae</taxon>
        <taxon>Cladophialophora</taxon>
    </lineage>
</organism>
<dbReference type="GO" id="GO:0008270">
    <property type="term" value="F:zinc ion binding"/>
    <property type="evidence" value="ECO:0007669"/>
    <property type="project" value="UniProtKB-KW"/>
</dbReference>
<dbReference type="EMBL" id="JAPDRK010000004">
    <property type="protein sequence ID" value="KAJ9613211.1"/>
    <property type="molecule type" value="Genomic_DNA"/>
</dbReference>
<dbReference type="GO" id="GO:0005634">
    <property type="term" value="C:nucleus"/>
    <property type="evidence" value="ECO:0007669"/>
    <property type="project" value="UniProtKB-SubCell"/>
</dbReference>
<dbReference type="InterPro" id="IPR051061">
    <property type="entry name" value="Zinc_finger_trans_reg"/>
</dbReference>
<dbReference type="PANTHER" id="PTHR46179">
    <property type="entry name" value="ZINC FINGER PROTEIN"/>
    <property type="match status" value="1"/>
</dbReference>
<keyword evidence="3 8" id="KW-0863">Zinc-finger</keyword>
<evidence type="ECO:0000256" key="9">
    <source>
        <dbReference type="SAM" id="MobiDB-lite"/>
    </source>
</evidence>